<dbReference type="SMART" id="SM00233">
    <property type="entry name" value="PH"/>
    <property type="match status" value="1"/>
</dbReference>
<keyword evidence="2" id="KW-0862">Zinc</keyword>
<feature type="compositionally biased region" description="Basic and acidic residues" evidence="3">
    <location>
        <begin position="1148"/>
        <end position="1158"/>
    </location>
</feature>
<feature type="region of interest" description="Disordered" evidence="3">
    <location>
        <begin position="1590"/>
        <end position="1726"/>
    </location>
</feature>
<evidence type="ECO:0000256" key="2">
    <source>
        <dbReference type="ARBA" id="ARBA00022833"/>
    </source>
</evidence>
<dbReference type="GO" id="GO:0046872">
    <property type="term" value="F:metal ion binding"/>
    <property type="evidence" value="ECO:0007669"/>
    <property type="project" value="UniProtKB-KW"/>
</dbReference>
<sequence>MSVSSNNEELRAALNRRLAKRAHRAPNRPTTAPPSAFDKKPPVPANDTVNDRPRRDVASASASGGGKRSSSPGLRWFSRSHAQEDLGDTKKQGEGVASSEGQTADKGLGKNASSQGGVTTTAADGDVAKVPPRVSRSRTSAAVLSILPKFGSHKDSDGDVSESAQPSLAQEPRPRQIPPTTASTTPEAGPAVAPEKDDDRSRASIAGVHMEGYLSKLSSGKVKRWQKRYFILDGGYLGYLSAPGPADLAKKTFDLSKASNVEKADSEDPNSSDFNLIYNNNVYYMRAPSVPEMRKWMNSMQIVIAATYSGTRASGGVEVSEADKMSDSAPSLGGSSNVSRLNSVTSPKPAAANNMPSTIWELDTDRLDRMFEESWFEVVDDLKDEKCDKEEMALSTSKMIDGVTRCSSDLYATLAKMNSSNYTVLTYDDTHGEIEARLKGSSEERDQCLCIVQEYMQRLAVWINKWLDVRAQWKMHESHGGGISNIFSSGKSKGPVKPMAAPVLSSDFPALLEAVARLRSEINKLFGLDKADEKVASANGKRDSVSLRTRKKAECTDQNGPYHAWRQQLESVLQRLGSELETAVIEELDKQLQTTNVWEPKCQNSLGEGVHGPKLLLDRGQYCLTTSWTPHLLKTIRATFDVQATTVRSHPYSATIITEHTISGVVAVINCAWRLMKNKVARTASAINHKKGLKGKASAALGKAKRSSQKYTSSSSTSGAPARSPSADDDSPDQQRGSTSSKGSIPPLEYMVAFSNEAATVAGFCATTADDLNSRKTPETQVYGACMAGQSTAFGNLAQETGHHIAEVYFKPKYKSVISKAFNKDRLLVRVETPMTESVRNAGAFAQQLKQEGATEATNSYTVRGVLDVIVSGYIKSLCENKPKLDRFPKLPDVMAADEALVVDYFTNHKVGALDRTDVNKCIEINATIRSFLTDNDINLLMVHYLEANRLVGASKAKKIAKAVVSMRSAQWNKKQRADILKQLTKNQGIPKAHLRTAKIAPRYRQGLAGTAESAMPTRAQPSADAVEDFDEECEKYLASHPDFMRTLWHDRLVQRQTGLLEKHMQMTQRQHQDLTMAIKQMEAGEQQKESARDRAQKEAQDKLDLALTLLNERSERIVEQLKTGANFEAALKATVTEITKSQQQHQRQPEGNKENCCHHHHNQFADSSSSPPGVAVAGLKSELKLVQRQLDEVLTKAVTMRTDAVLEADRARQPDTLEGGAGRPRLPAGSRVQIGGYYDEVRSEIDGIMAEYLTLEKGTVKGKKEASPLRPRMRKPPPIPYFGARVAVGTAGPVEAPQGFAAAQAAVPGYGISSKKPAHFEKLKATERVLKPTTTSTPAAKSIRSRLRQPPTRPERKAKAPASAPTKADKGVATSSISEQQQQPEWDDTVLGCDIPREPPPVKRKAPPPQREKPRSQRGKARKAVGKRQGKTKSSAPEMAKPSGLKWDAVNDLVMLIPPAIAPQPKAPLGLAATGSTLSSTAEVPRLQQRAMKSREVRSEEESLVERLMGKYGASSGVEESVLSELVDDIMQGSARTVGGKAETRDSARSGTSHRRVVADVTRVEVGVDAPVAELRNSALQTIEVERVESGVDPFPVLEDSPGGGEARIRQETTRDAAPTESSDRPVTRAEVNDAAVSAHLNTASEGVSSSSSSSSLRVSSTVVVDSVATASLLGSSGNSLPELEGQRSPGEIRQNRSSAHRNEGSSLSEGEIRESRDTESAQPT</sequence>
<feature type="compositionally biased region" description="Basic and acidic residues" evidence="3">
    <location>
        <begin position="1712"/>
        <end position="1726"/>
    </location>
</feature>
<dbReference type="InterPro" id="IPR011993">
    <property type="entry name" value="PH-like_dom_sf"/>
</dbReference>
<dbReference type="GO" id="GO:0005096">
    <property type="term" value="F:GTPase activator activity"/>
    <property type="evidence" value="ECO:0007669"/>
    <property type="project" value="InterPro"/>
</dbReference>
<protein>
    <recommendedName>
        <fullName evidence="4">PH domain-containing protein</fullName>
    </recommendedName>
</protein>
<evidence type="ECO:0000259" key="4">
    <source>
        <dbReference type="PROSITE" id="PS50003"/>
    </source>
</evidence>
<gene>
    <name evidence="5" type="ORF">FOZ60_002525</name>
</gene>
<dbReference type="OrthoDB" id="2344588at2759"/>
<feature type="domain" description="PH" evidence="4">
    <location>
        <begin position="207"/>
        <end position="305"/>
    </location>
</feature>
<evidence type="ECO:0000256" key="1">
    <source>
        <dbReference type="ARBA" id="ARBA00022723"/>
    </source>
</evidence>
<feature type="compositionally biased region" description="Basic residues" evidence="3">
    <location>
        <begin position="1417"/>
        <end position="1432"/>
    </location>
</feature>
<proteinExistence type="predicted"/>
<comment type="caution">
    <text evidence="5">The sequence shown here is derived from an EMBL/GenBank/DDBJ whole genome shotgun (WGS) entry which is preliminary data.</text>
</comment>
<feature type="compositionally biased region" description="Basic and acidic residues" evidence="3">
    <location>
        <begin position="1623"/>
        <end position="1633"/>
    </location>
</feature>
<dbReference type="EMBL" id="JABANP010000145">
    <property type="protein sequence ID" value="KAF4688660.1"/>
    <property type="molecule type" value="Genomic_DNA"/>
</dbReference>
<dbReference type="Gene3D" id="2.30.29.30">
    <property type="entry name" value="Pleckstrin-homology domain (PH domain)/Phosphotyrosine-binding domain (PTB)"/>
    <property type="match status" value="1"/>
</dbReference>
<dbReference type="PANTHER" id="PTHR23180">
    <property type="entry name" value="CENTAURIN/ARF"/>
    <property type="match status" value="1"/>
</dbReference>
<feature type="region of interest" description="Disordered" evidence="3">
    <location>
        <begin position="697"/>
        <end position="745"/>
    </location>
</feature>
<feature type="region of interest" description="Disordered" evidence="3">
    <location>
        <begin position="1140"/>
        <end position="1174"/>
    </location>
</feature>
<feature type="compositionally biased region" description="Polar residues" evidence="3">
    <location>
        <begin position="333"/>
        <end position="346"/>
    </location>
</feature>
<feature type="region of interest" description="Disordered" evidence="3">
    <location>
        <begin position="1326"/>
        <end position="1444"/>
    </location>
</feature>
<feature type="region of interest" description="Disordered" evidence="3">
    <location>
        <begin position="1"/>
        <end position="201"/>
    </location>
</feature>
<feature type="compositionally biased region" description="Basic and acidic residues" evidence="3">
    <location>
        <begin position="81"/>
        <end position="93"/>
    </location>
</feature>
<feature type="compositionally biased region" description="Basic residues" evidence="3">
    <location>
        <begin position="17"/>
        <end position="26"/>
    </location>
</feature>
<feature type="compositionally biased region" description="Polar residues" evidence="3">
    <location>
        <begin position="111"/>
        <end position="122"/>
    </location>
</feature>
<dbReference type="Pfam" id="PF00169">
    <property type="entry name" value="PH"/>
    <property type="match status" value="1"/>
</dbReference>
<dbReference type="InterPro" id="IPR001849">
    <property type="entry name" value="PH_domain"/>
</dbReference>
<evidence type="ECO:0000256" key="3">
    <source>
        <dbReference type="SAM" id="MobiDB-lite"/>
    </source>
</evidence>
<dbReference type="PANTHER" id="PTHR23180:SF160">
    <property type="entry name" value="ADP-RIBOSYLATION FACTOR GTPASE-ACTIVATING PROTEIN EFFECTOR PROTEIN 1"/>
    <property type="match status" value="1"/>
</dbReference>
<dbReference type="InterPro" id="IPR045258">
    <property type="entry name" value="ACAP1/2/3-like"/>
</dbReference>
<evidence type="ECO:0000313" key="6">
    <source>
        <dbReference type="Proteomes" id="UP000541610"/>
    </source>
</evidence>
<accession>A0A7J6NYR9</accession>
<feature type="region of interest" description="Disordered" evidence="3">
    <location>
        <begin position="1478"/>
        <end position="1502"/>
    </location>
</feature>
<dbReference type="PROSITE" id="PS50003">
    <property type="entry name" value="PH_DOMAIN"/>
    <property type="match status" value="1"/>
</dbReference>
<keyword evidence="1" id="KW-0479">Metal-binding</keyword>
<feature type="region of interest" description="Disordered" evidence="3">
    <location>
        <begin position="1536"/>
        <end position="1558"/>
    </location>
</feature>
<feature type="region of interest" description="Disordered" evidence="3">
    <location>
        <begin position="323"/>
        <end position="352"/>
    </location>
</feature>
<organism evidence="5 6">
    <name type="scientific">Perkinsus olseni</name>
    <name type="common">Perkinsus atlanticus</name>
    <dbReference type="NCBI Taxonomy" id="32597"/>
    <lineage>
        <taxon>Eukaryota</taxon>
        <taxon>Sar</taxon>
        <taxon>Alveolata</taxon>
        <taxon>Perkinsozoa</taxon>
        <taxon>Perkinsea</taxon>
        <taxon>Perkinsida</taxon>
        <taxon>Perkinsidae</taxon>
        <taxon>Perkinsus</taxon>
    </lineage>
</organism>
<dbReference type="Proteomes" id="UP000541610">
    <property type="component" value="Unassembled WGS sequence"/>
</dbReference>
<evidence type="ECO:0000313" key="5">
    <source>
        <dbReference type="EMBL" id="KAF4688660.1"/>
    </source>
</evidence>
<name>A0A7J6NYR9_PEROL</name>
<feature type="compositionally biased region" description="Low complexity" evidence="3">
    <location>
        <begin position="709"/>
        <end position="725"/>
    </location>
</feature>
<dbReference type="CDD" id="cd00821">
    <property type="entry name" value="PH"/>
    <property type="match status" value="1"/>
</dbReference>
<feature type="compositionally biased region" description="Low complexity" evidence="3">
    <location>
        <begin position="1644"/>
        <end position="1675"/>
    </location>
</feature>
<reference evidence="5 6" key="1">
    <citation type="submission" date="2020-04" db="EMBL/GenBank/DDBJ databases">
        <title>Perkinsus olseni comparative genomics.</title>
        <authorList>
            <person name="Bogema D.R."/>
        </authorList>
    </citation>
    <scope>NUCLEOTIDE SEQUENCE [LARGE SCALE GENOMIC DNA]</scope>
    <source>
        <strain evidence="5">00978-12</strain>
    </source>
</reference>
<dbReference type="SUPFAM" id="SSF50729">
    <property type="entry name" value="PH domain-like"/>
    <property type="match status" value="1"/>
</dbReference>
<feature type="compositionally biased region" description="Polar residues" evidence="3">
    <location>
        <begin position="1374"/>
        <end position="1385"/>
    </location>
</feature>